<keyword evidence="2" id="KW-0501">Molybdenum cofactor biosynthesis</keyword>
<dbReference type="Proteomes" id="UP000035548">
    <property type="component" value="Chromosome"/>
</dbReference>
<dbReference type="KEGG" id="cut:CUTER_04380"/>
<keyword evidence="4" id="KW-0548">Nucleotidyltransferase</keyword>
<dbReference type="Pfam" id="PF00994">
    <property type="entry name" value="MoCF_biosynth"/>
    <property type="match status" value="1"/>
</dbReference>
<dbReference type="Gene3D" id="3.40.980.10">
    <property type="entry name" value="MoaB/Mog-like domain"/>
    <property type="match status" value="1"/>
</dbReference>
<dbReference type="PANTHER" id="PTHR43764:SF1">
    <property type="entry name" value="MOLYBDOPTERIN MOLYBDOTRANSFERASE"/>
    <property type="match status" value="1"/>
</dbReference>
<keyword evidence="4" id="KW-0808">Transferase</keyword>
<evidence type="ECO:0000313" key="4">
    <source>
        <dbReference type="EMBL" id="AKK10881.1"/>
    </source>
</evidence>
<accession>A0A0G3HBV8</accession>
<feature type="domain" description="MoaB/Mog" evidence="3">
    <location>
        <begin position="15"/>
        <end position="162"/>
    </location>
</feature>
<dbReference type="SUPFAM" id="SSF53218">
    <property type="entry name" value="Molybdenum cofactor biosynthesis proteins"/>
    <property type="match status" value="1"/>
</dbReference>
<dbReference type="InterPro" id="IPR051920">
    <property type="entry name" value="MPT_Adenylyltrnsfr/MoaC-Rel"/>
</dbReference>
<dbReference type="OrthoDB" id="9794429at2"/>
<organism evidence="4 5">
    <name type="scientific">Corynebacterium uterequi</name>
    <dbReference type="NCBI Taxonomy" id="1072256"/>
    <lineage>
        <taxon>Bacteria</taxon>
        <taxon>Bacillati</taxon>
        <taxon>Actinomycetota</taxon>
        <taxon>Actinomycetes</taxon>
        <taxon>Mycobacteriales</taxon>
        <taxon>Corynebacteriaceae</taxon>
        <taxon>Corynebacterium</taxon>
    </lineage>
</organism>
<dbReference type="InterPro" id="IPR036425">
    <property type="entry name" value="MoaB/Mog-like_dom_sf"/>
</dbReference>
<evidence type="ECO:0000256" key="1">
    <source>
        <dbReference type="ARBA" id="ARBA00005046"/>
    </source>
</evidence>
<reference evidence="4 5" key="1">
    <citation type="journal article" date="2015" name="Genome Announc.">
        <title>Virulence Factor Genes Detected in the Complete Genome Sequence of Corynebacterium uterequi DSM 45634, Isolated from the Uterus of a Maiden Mare.</title>
        <authorList>
            <person name="Ruckert C."/>
            <person name="Kriete M."/>
            <person name="Jaenicke S."/>
            <person name="Winkler A."/>
            <person name="Tauch A."/>
        </authorList>
    </citation>
    <scope>NUCLEOTIDE SEQUENCE [LARGE SCALE GENOMIC DNA]</scope>
    <source>
        <strain evidence="4 5">DSM 45634</strain>
    </source>
</reference>
<protein>
    <submittedName>
        <fullName evidence="4">Molybdopterin adenylyltransferase</fullName>
        <ecNumber evidence="4">2.7.7.75</ecNumber>
    </submittedName>
</protein>
<evidence type="ECO:0000256" key="2">
    <source>
        <dbReference type="ARBA" id="ARBA00023150"/>
    </source>
</evidence>
<reference evidence="5" key="2">
    <citation type="submission" date="2015-05" db="EMBL/GenBank/DDBJ databases">
        <title>Complete genome sequence of Corynebacterium uterequi DSM 45634, isolated from the uterus of a maiden mare.</title>
        <authorList>
            <person name="Ruckert C."/>
            <person name="Albersmeier A."/>
            <person name="Winkler A."/>
            <person name="Tauch A."/>
        </authorList>
    </citation>
    <scope>NUCLEOTIDE SEQUENCE [LARGE SCALE GENOMIC DNA]</scope>
    <source>
        <strain evidence="5">DSM 45634</strain>
    </source>
</reference>
<dbReference type="EMBL" id="CP011546">
    <property type="protein sequence ID" value="AKK10881.1"/>
    <property type="molecule type" value="Genomic_DNA"/>
</dbReference>
<comment type="pathway">
    <text evidence="1">Cofactor biosynthesis; molybdopterin biosynthesis.</text>
</comment>
<dbReference type="EC" id="2.7.7.75" evidence="4"/>
<dbReference type="SMART" id="SM00852">
    <property type="entry name" value="MoCF_biosynth"/>
    <property type="match status" value="1"/>
</dbReference>
<dbReference type="STRING" id="1072256.CUTER_04380"/>
<gene>
    <name evidence="4" type="ORF">CUTER_04380</name>
</gene>
<evidence type="ECO:0000259" key="3">
    <source>
        <dbReference type="SMART" id="SM00852"/>
    </source>
</evidence>
<dbReference type="AlphaFoldDB" id="A0A0G3HBV8"/>
<dbReference type="PATRIC" id="fig|1072256.5.peg.869"/>
<dbReference type="InterPro" id="IPR001453">
    <property type="entry name" value="MoaB/Mog_dom"/>
</dbReference>
<name>A0A0G3HBV8_9CORY</name>
<dbReference type="GO" id="GO:0006777">
    <property type="term" value="P:Mo-molybdopterin cofactor biosynthetic process"/>
    <property type="evidence" value="ECO:0007669"/>
    <property type="project" value="UniProtKB-KW"/>
</dbReference>
<sequence length="169" mass="17255">MVDQSLAKNEATRAAVIVSSHRVQTGVKPNHAGALAKEMLAASGYAVDEPRVIGEGRDDVSEALDQALATGARIILISGGTGCGPTDYTPEVAMERIHVRLTGVETQVLLAGLASSSKAGLSRAVIGLTSREPDATLIVTAPSSAGGVRDTLGVVLPLVDSITRKLAGC</sequence>
<dbReference type="GO" id="GO:0061598">
    <property type="term" value="F:molybdopterin adenylyltransferase activity"/>
    <property type="evidence" value="ECO:0007669"/>
    <property type="project" value="UniProtKB-EC"/>
</dbReference>
<evidence type="ECO:0000313" key="5">
    <source>
        <dbReference type="Proteomes" id="UP000035548"/>
    </source>
</evidence>
<keyword evidence="5" id="KW-1185">Reference proteome</keyword>
<proteinExistence type="predicted"/>
<dbReference type="PANTHER" id="PTHR43764">
    <property type="entry name" value="MOLYBDENUM COFACTOR BIOSYNTHESIS"/>
    <property type="match status" value="1"/>
</dbReference>
<dbReference type="RefSeq" id="WP_047259378.1">
    <property type="nucleotide sequence ID" value="NZ_CP011546.1"/>
</dbReference>